<dbReference type="PRINTS" id="PR00463">
    <property type="entry name" value="EP450I"/>
</dbReference>
<dbReference type="CDD" id="cd11072">
    <property type="entry name" value="CYP71-like"/>
    <property type="match status" value="1"/>
</dbReference>
<dbReference type="Proteomes" id="UP000004994">
    <property type="component" value="Chromosome 7"/>
</dbReference>
<dbReference type="PaxDb" id="4081-Solyc07g052370.2.1"/>
<dbReference type="AlphaFoldDB" id="A0A3Q7I841"/>
<dbReference type="GO" id="GO:0020037">
    <property type="term" value="F:heme binding"/>
    <property type="evidence" value="ECO:0007669"/>
    <property type="project" value="InterPro"/>
</dbReference>
<dbReference type="InterPro" id="IPR002401">
    <property type="entry name" value="Cyt_P450_E_grp-I"/>
</dbReference>
<reference evidence="10" key="2">
    <citation type="submission" date="2019-01" db="UniProtKB">
        <authorList>
            <consortium name="EnsemblPlants"/>
        </authorList>
    </citation>
    <scope>IDENTIFICATION</scope>
    <source>
        <strain evidence="10">cv. Heinz 1706</strain>
    </source>
</reference>
<dbReference type="PANTHER" id="PTHR47953:SF22">
    <property type="entry name" value="CYTOCHROME P450"/>
    <property type="match status" value="1"/>
</dbReference>
<evidence type="ECO:0008006" key="12">
    <source>
        <dbReference type="Google" id="ProtNLM"/>
    </source>
</evidence>
<dbReference type="InterPro" id="IPR052306">
    <property type="entry name" value="CYP450_71D"/>
</dbReference>
<dbReference type="PRINTS" id="PR00385">
    <property type="entry name" value="P450"/>
</dbReference>
<dbReference type="FunFam" id="1.10.630.10:FF:000043">
    <property type="entry name" value="Cytochrome P450 99A2"/>
    <property type="match status" value="1"/>
</dbReference>
<evidence type="ECO:0000256" key="7">
    <source>
        <dbReference type="PIRSR" id="PIRSR602401-1"/>
    </source>
</evidence>
<keyword evidence="9" id="KW-1133">Transmembrane helix</keyword>
<feature type="transmembrane region" description="Helical" evidence="9">
    <location>
        <begin position="12"/>
        <end position="29"/>
    </location>
</feature>
<evidence type="ECO:0000256" key="5">
    <source>
        <dbReference type="ARBA" id="ARBA00023004"/>
    </source>
</evidence>
<sequence>MQVELISIKMDFQHLVSFFLFISFLFLLIQKWRKPKNRLPPGPWRLPIIGSVHHLTSGLPHQVLKKLSFKYGPIMYLQLGEVPTVVVSSSHMAKQILKTHDLAFASRPETMMGKIICYNCKDIAFSPYGDYWRHMRKLTVLELLSAKMVKSFSPIRQDELSNLLSSIRSMNLDSPINLVEKLLWFMNAATCRSAFGNVCKDQRELITLIHQAQSLSGGFELADLFPSKKYLHGISGMESKLMNARYKIDQVLDNIINVHRENRANGKSCNGESGAEDLIDVFLRVMESGQFPVPLTNDNIKAVILMFVAGSDTSSSTVIWALSELMRNPNIMAKAQAEVREVMGKKTCDDDIDTDLENVSYLMLVIKETLRLHPPTPLLVPRECREETKIDEFTIPLKSKVMVNVWAIGRDPENWENPECFVPERFENSSIEFTGNHFEFLPFGAGRRICPGIQFGLALVTLPLAHLLYNFDWKLPQGISASDLDMTEANGISARREKDLYLIATPYVSPLH</sequence>
<proteinExistence type="inferred from homology"/>
<keyword evidence="4 8" id="KW-0560">Oxidoreductase</keyword>
<evidence type="ECO:0000256" key="4">
    <source>
        <dbReference type="ARBA" id="ARBA00023002"/>
    </source>
</evidence>
<evidence type="ECO:0000313" key="11">
    <source>
        <dbReference type="Proteomes" id="UP000004994"/>
    </source>
</evidence>
<dbReference type="Gene3D" id="1.10.630.10">
    <property type="entry name" value="Cytochrome P450"/>
    <property type="match status" value="1"/>
</dbReference>
<keyword evidence="2 7" id="KW-0349">Heme</keyword>
<gene>
    <name evidence="10" type="primary">LOC101253701</name>
</gene>
<evidence type="ECO:0000256" key="9">
    <source>
        <dbReference type="SAM" id="Phobius"/>
    </source>
</evidence>
<keyword evidence="11" id="KW-1185">Reference proteome</keyword>
<dbReference type="EnsemblPlants" id="Solyc07g052370.3.1">
    <property type="protein sequence ID" value="Solyc07g052370.3.1"/>
    <property type="gene ID" value="Solyc07g052370.3"/>
</dbReference>
<keyword evidence="6 8" id="KW-0503">Monooxygenase</keyword>
<keyword evidence="9" id="KW-0812">Transmembrane</keyword>
<comment type="similarity">
    <text evidence="1 8">Belongs to the cytochrome P450 family.</text>
</comment>
<dbReference type="InterPro" id="IPR001128">
    <property type="entry name" value="Cyt_P450"/>
</dbReference>
<evidence type="ECO:0000256" key="2">
    <source>
        <dbReference type="ARBA" id="ARBA00022617"/>
    </source>
</evidence>
<dbReference type="InterPro" id="IPR036396">
    <property type="entry name" value="Cyt_P450_sf"/>
</dbReference>
<evidence type="ECO:0000313" key="10">
    <source>
        <dbReference type="EnsemblPlants" id="Solyc07g052370.3.1"/>
    </source>
</evidence>
<protein>
    <recommendedName>
        <fullName evidence="12">Cytochrome P450</fullName>
    </recommendedName>
</protein>
<name>A0A3Q7I841_SOLLC</name>
<dbReference type="Pfam" id="PF00067">
    <property type="entry name" value="p450"/>
    <property type="match status" value="1"/>
</dbReference>
<keyword evidence="9" id="KW-0472">Membrane</keyword>
<accession>A0A3Q7I841</accession>
<dbReference type="PANTHER" id="PTHR47953">
    <property type="entry name" value="OS08G0105600 PROTEIN"/>
    <property type="match status" value="1"/>
</dbReference>
<dbReference type="GO" id="GO:0016705">
    <property type="term" value="F:oxidoreductase activity, acting on paired donors, with incorporation or reduction of molecular oxygen"/>
    <property type="evidence" value="ECO:0007669"/>
    <property type="project" value="InterPro"/>
</dbReference>
<dbReference type="InterPro" id="IPR017972">
    <property type="entry name" value="Cyt_P450_CS"/>
</dbReference>
<dbReference type="GO" id="GO:0004497">
    <property type="term" value="F:monooxygenase activity"/>
    <property type="evidence" value="ECO:0007669"/>
    <property type="project" value="UniProtKB-KW"/>
</dbReference>
<evidence type="ECO:0000256" key="1">
    <source>
        <dbReference type="ARBA" id="ARBA00010617"/>
    </source>
</evidence>
<feature type="binding site" description="axial binding residue" evidence="7">
    <location>
        <position position="450"/>
    </location>
    <ligand>
        <name>heme</name>
        <dbReference type="ChEBI" id="CHEBI:30413"/>
    </ligand>
    <ligandPart>
        <name>Fe</name>
        <dbReference type="ChEBI" id="CHEBI:18248"/>
    </ligandPart>
</feature>
<comment type="cofactor">
    <cofactor evidence="7">
        <name>heme</name>
        <dbReference type="ChEBI" id="CHEBI:30413"/>
    </cofactor>
</comment>
<evidence type="ECO:0000256" key="6">
    <source>
        <dbReference type="ARBA" id="ARBA00023033"/>
    </source>
</evidence>
<reference evidence="10" key="1">
    <citation type="journal article" date="2012" name="Nature">
        <title>The tomato genome sequence provides insights into fleshy fruit evolution.</title>
        <authorList>
            <consortium name="Tomato Genome Consortium"/>
        </authorList>
    </citation>
    <scope>NUCLEOTIDE SEQUENCE [LARGE SCALE GENOMIC DNA]</scope>
    <source>
        <strain evidence="10">cv. Heinz 1706</strain>
    </source>
</reference>
<organism evidence="10">
    <name type="scientific">Solanum lycopersicum</name>
    <name type="common">Tomato</name>
    <name type="synonym">Lycopersicon esculentum</name>
    <dbReference type="NCBI Taxonomy" id="4081"/>
    <lineage>
        <taxon>Eukaryota</taxon>
        <taxon>Viridiplantae</taxon>
        <taxon>Streptophyta</taxon>
        <taxon>Embryophyta</taxon>
        <taxon>Tracheophyta</taxon>
        <taxon>Spermatophyta</taxon>
        <taxon>Magnoliopsida</taxon>
        <taxon>eudicotyledons</taxon>
        <taxon>Gunneridae</taxon>
        <taxon>Pentapetalae</taxon>
        <taxon>asterids</taxon>
        <taxon>lamiids</taxon>
        <taxon>Solanales</taxon>
        <taxon>Solanaceae</taxon>
        <taxon>Solanoideae</taxon>
        <taxon>Solaneae</taxon>
        <taxon>Solanum</taxon>
        <taxon>Solanum subgen. Lycopersicon</taxon>
    </lineage>
</organism>
<dbReference type="SUPFAM" id="SSF48264">
    <property type="entry name" value="Cytochrome P450"/>
    <property type="match status" value="1"/>
</dbReference>
<keyword evidence="3 7" id="KW-0479">Metal-binding</keyword>
<dbReference type="PROSITE" id="PS00086">
    <property type="entry name" value="CYTOCHROME_P450"/>
    <property type="match status" value="1"/>
</dbReference>
<evidence type="ECO:0000256" key="8">
    <source>
        <dbReference type="RuleBase" id="RU000461"/>
    </source>
</evidence>
<dbReference type="GO" id="GO:0005506">
    <property type="term" value="F:iron ion binding"/>
    <property type="evidence" value="ECO:0007669"/>
    <property type="project" value="InterPro"/>
</dbReference>
<dbReference type="Gramene" id="Solyc07g052370.3.1">
    <property type="protein sequence ID" value="Solyc07g052370.3.1"/>
    <property type="gene ID" value="Solyc07g052370.3"/>
</dbReference>
<keyword evidence="5 7" id="KW-0408">Iron</keyword>
<evidence type="ECO:0000256" key="3">
    <source>
        <dbReference type="ARBA" id="ARBA00022723"/>
    </source>
</evidence>
<dbReference type="InParanoid" id="A0A3Q7I841"/>
<dbReference type="OMA" id="LLWFMNA"/>
<dbReference type="STRING" id="4081.A0A3Q7I841"/>